<reference evidence="3" key="1">
    <citation type="submission" date="2019-12" db="EMBL/GenBank/DDBJ databases">
        <title>Actinomadura physcomitrii sp. nov., a novel actinomycete isolated from moss [Physcomitrium sphaericum (Ludw) Fuernr].</title>
        <authorList>
            <person name="Zhuang X."/>
        </authorList>
    </citation>
    <scope>NUCLEOTIDE SEQUENCE [LARGE SCALE GENOMIC DNA]</scope>
    <source>
        <strain evidence="3">LD22</strain>
    </source>
</reference>
<dbReference type="AlphaFoldDB" id="A0A6I4MGY5"/>
<evidence type="ECO:0000256" key="1">
    <source>
        <dbReference type="ARBA" id="ARBA00023239"/>
    </source>
</evidence>
<dbReference type="PANTHER" id="PTHR21240">
    <property type="entry name" value="2-AMINO-3-CARBOXYLMUCONATE-6-SEMIALDEHYDE DECARBOXYLASE"/>
    <property type="match status" value="1"/>
</dbReference>
<feature type="domain" description="Amidohydrolase-related" evidence="2">
    <location>
        <begin position="3"/>
        <end position="326"/>
    </location>
</feature>
<proteinExistence type="predicted"/>
<name>A0A6I4MGY5_9ACTN</name>
<dbReference type="RefSeq" id="WP_151597889.1">
    <property type="nucleotide sequence ID" value="NZ_WBMS02000037.1"/>
</dbReference>
<protein>
    <submittedName>
        <fullName evidence="3">Amidohydrolase family protein</fullName>
    </submittedName>
</protein>
<evidence type="ECO:0000313" key="3">
    <source>
        <dbReference type="EMBL" id="MWA05428.1"/>
    </source>
</evidence>
<organism evidence="3 4">
    <name type="scientific">Actinomadura physcomitrii</name>
    <dbReference type="NCBI Taxonomy" id="2650748"/>
    <lineage>
        <taxon>Bacteria</taxon>
        <taxon>Bacillati</taxon>
        <taxon>Actinomycetota</taxon>
        <taxon>Actinomycetes</taxon>
        <taxon>Streptosporangiales</taxon>
        <taxon>Thermomonosporaceae</taxon>
        <taxon>Actinomadura</taxon>
    </lineage>
</organism>
<accession>A0A6I4MGY5</accession>
<evidence type="ECO:0000259" key="2">
    <source>
        <dbReference type="Pfam" id="PF04909"/>
    </source>
</evidence>
<dbReference type="GO" id="GO:0019748">
    <property type="term" value="P:secondary metabolic process"/>
    <property type="evidence" value="ECO:0007669"/>
    <property type="project" value="TreeGrafter"/>
</dbReference>
<keyword evidence="4" id="KW-1185">Reference proteome</keyword>
<dbReference type="GO" id="GO:0016787">
    <property type="term" value="F:hydrolase activity"/>
    <property type="evidence" value="ECO:0007669"/>
    <property type="project" value="UniProtKB-KW"/>
</dbReference>
<dbReference type="InterPro" id="IPR006680">
    <property type="entry name" value="Amidohydro-rel"/>
</dbReference>
<dbReference type="SUPFAM" id="SSF51556">
    <property type="entry name" value="Metallo-dependent hydrolases"/>
    <property type="match status" value="1"/>
</dbReference>
<dbReference type="EMBL" id="WBMS02000037">
    <property type="protein sequence ID" value="MWA05428.1"/>
    <property type="molecule type" value="Genomic_DNA"/>
</dbReference>
<dbReference type="Pfam" id="PF04909">
    <property type="entry name" value="Amidohydro_2"/>
    <property type="match status" value="1"/>
</dbReference>
<dbReference type="PANTHER" id="PTHR21240:SF28">
    <property type="entry name" value="ISO-OROTATE DECARBOXYLASE (EUROFUNG)"/>
    <property type="match status" value="1"/>
</dbReference>
<dbReference type="InterPro" id="IPR032465">
    <property type="entry name" value="ACMSD"/>
</dbReference>
<dbReference type="Gene3D" id="3.20.20.140">
    <property type="entry name" value="Metal-dependent hydrolases"/>
    <property type="match status" value="1"/>
</dbReference>
<comment type="caution">
    <text evidence="3">The sequence shown here is derived from an EMBL/GenBank/DDBJ whole genome shotgun (WGS) entry which is preliminary data.</text>
</comment>
<dbReference type="GO" id="GO:0016831">
    <property type="term" value="F:carboxy-lyase activity"/>
    <property type="evidence" value="ECO:0007669"/>
    <property type="project" value="InterPro"/>
</dbReference>
<evidence type="ECO:0000313" key="4">
    <source>
        <dbReference type="Proteomes" id="UP000462055"/>
    </source>
</evidence>
<keyword evidence="1" id="KW-0456">Lyase</keyword>
<sequence>MRIDVHAHYWPAAYIDLLVELGREDLKFAGRQRDDLDERVALLDETGVDLQILSAIGLNTEVEGAEASARAAACINDIYHQAKQKHPGRLQAFGSVPLPHVDAAIAETERCLGELGFTGIALPCSFSGKPIDHPDFEPFWANLARHDAVVYVHPAGTDSSPHPGLADWGLHTAFGSPTQIAVAPVRIMYSGVSTRHPSLRFVFAMCAGNLPFLWPRLERNLRRGLEQSAVKAVGSGYFTWMNDLPLEPGDPMAGLRRFWYDVAIQDVPLALAAAKETYGADRLLLGSDEIFASLPEAIAYVQDSPYLTAEEKTAVLDRNAAQMLGLTDTTPTT</sequence>
<dbReference type="Proteomes" id="UP000462055">
    <property type="component" value="Unassembled WGS sequence"/>
</dbReference>
<dbReference type="GO" id="GO:0005737">
    <property type="term" value="C:cytoplasm"/>
    <property type="evidence" value="ECO:0007669"/>
    <property type="project" value="TreeGrafter"/>
</dbReference>
<dbReference type="InterPro" id="IPR032466">
    <property type="entry name" value="Metal_Hydrolase"/>
</dbReference>
<gene>
    <name evidence="3" type="ORF">F8568_034710</name>
</gene>